<organism evidence="2 3">
    <name type="scientific">Coptis chinensis</name>
    <dbReference type="NCBI Taxonomy" id="261450"/>
    <lineage>
        <taxon>Eukaryota</taxon>
        <taxon>Viridiplantae</taxon>
        <taxon>Streptophyta</taxon>
        <taxon>Embryophyta</taxon>
        <taxon>Tracheophyta</taxon>
        <taxon>Spermatophyta</taxon>
        <taxon>Magnoliopsida</taxon>
        <taxon>Ranunculales</taxon>
        <taxon>Ranunculaceae</taxon>
        <taxon>Coptidoideae</taxon>
        <taxon>Coptis</taxon>
    </lineage>
</organism>
<gene>
    <name evidence="2" type="ORF">IFM89_002583</name>
</gene>
<name>A0A835HAE8_9MAGN</name>
<sequence>MEAILVEVLLEEAASGGKKADNGWRTESLKRTADEINRQLNMTLVSDVREQSNGGGDGSQAGESSPGVGDGSQADSGVKSTTPTAKKSKKSRFFEDIHESPSFKVFTEAVVEKAKSFKAPVKPI</sequence>
<evidence type="ECO:0000313" key="3">
    <source>
        <dbReference type="Proteomes" id="UP000631114"/>
    </source>
</evidence>
<evidence type="ECO:0000313" key="2">
    <source>
        <dbReference type="EMBL" id="KAF9595679.1"/>
    </source>
</evidence>
<dbReference type="AlphaFoldDB" id="A0A835HAE8"/>
<keyword evidence="3" id="KW-1185">Reference proteome</keyword>
<dbReference type="Proteomes" id="UP000631114">
    <property type="component" value="Unassembled WGS sequence"/>
</dbReference>
<protein>
    <submittedName>
        <fullName evidence="2">Uncharacterized protein</fullName>
    </submittedName>
</protein>
<dbReference type="EMBL" id="JADFTS010000007">
    <property type="protein sequence ID" value="KAF9595679.1"/>
    <property type="molecule type" value="Genomic_DNA"/>
</dbReference>
<dbReference type="OrthoDB" id="76215at2759"/>
<feature type="region of interest" description="Disordered" evidence="1">
    <location>
        <begin position="46"/>
        <end position="93"/>
    </location>
</feature>
<reference evidence="2 3" key="1">
    <citation type="submission" date="2020-10" db="EMBL/GenBank/DDBJ databases">
        <title>The Coptis chinensis genome and diversification of protoberbering-type alkaloids.</title>
        <authorList>
            <person name="Wang B."/>
            <person name="Shu S."/>
            <person name="Song C."/>
            <person name="Liu Y."/>
        </authorList>
    </citation>
    <scope>NUCLEOTIDE SEQUENCE [LARGE SCALE GENOMIC DNA]</scope>
    <source>
        <strain evidence="2">HL-2020</strain>
        <tissue evidence="2">Leaf</tissue>
    </source>
</reference>
<comment type="caution">
    <text evidence="2">The sequence shown here is derived from an EMBL/GenBank/DDBJ whole genome shotgun (WGS) entry which is preliminary data.</text>
</comment>
<accession>A0A835HAE8</accession>
<proteinExistence type="predicted"/>
<evidence type="ECO:0000256" key="1">
    <source>
        <dbReference type="SAM" id="MobiDB-lite"/>
    </source>
</evidence>